<dbReference type="SMART" id="SM00184">
    <property type="entry name" value="RING"/>
    <property type="match status" value="5"/>
</dbReference>
<dbReference type="EMBL" id="CAJJDP010000166">
    <property type="protein sequence ID" value="CAD8213721.1"/>
    <property type="molecule type" value="Genomic_DNA"/>
</dbReference>
<gene>
    <name evidence="5" type="ORF">POCTA_138.1.T1630040</name>
</gene>
<keyword evidence="6" id="KW-1185">Reference proteome</keyword>
<dbReference type="OMA" id="HEIGVCC"/>
<keyword evidence="2" id="KW-0863">Zinc-finger</keyword>
<feature type="domain" description="RING-type" evidence="4">
    <location>
        <begin position="279"/>
        <end position="317"/>
    </location>
</feature>
<dbReference type="OrthoDB" id="307363at2759"/>
<name>A0A8S1YJX5_PAROT</name>
<keyword evidence="3" id="KW-0862">Zinc</keyword>
<evidence type="ECO:0000313" key="6">
    <source>
        <dbReference type="Proteomes" id="UP000683925"/>
    </source>
</evidence>
<feature type="domain" description="RING-type" evidence="4">
    <location>
        <begin position="450"/>
        <end position="486"/>
    </location>
</feature>
<organism evidence="5 6">
    <name type="scientific">Paramecium octaurelia</name>
    <dbReference type="NCBI Taxonomy" id="43137"/>
    <lineage>
        <taxon>Eukaryota</taxon>
        <taxon>Sar</taxon>
        <taxon>Alveolata</taxon>
        <taxon>Ciliophora</taxon>
        <taxon>Intramacronucleata</taxon>
        <taxon>Oligohymenophorea</taxon>
        <taxon>Peniculida</taxon>
        <taxon>Parameciidae</taxon>
        <taxon>Paramecium</taxon>
    </lineage>
</organism>
<protein>
    <recommendedName>
        <fullName evidence="4">RING-type domain-containing protein</fullName>
    </recommendedName>
</protein>
<dbReference type="Proteomes" id="UP000683925">
    <property type="component" value="Unassembled WGS sequence"/>
</dbReference>
<sequence length="924" mass="110804">MSQEVQLFFICPIKEEDRRNDASLKDYRYLQYMGQNKDAAILFSLIHYALNRKQPKILQELTELIGCSKNTSNYLEIKNAIQQSTDLRNPVQMFFQKLFQVDQISEIAQKLLYEFCYQKRLMQGKEISYLHLALYLRIRISINNNENYNNQSTDSIDLKRTNSEKYFYLIPEPIIYKIPTNYCSNCKSMTEQIILLCSHQFCYKCLPEFSPSFTCCGKQYFKINTLREMEKILKFKEYNERSKELKKYYESTKQCIQQQLQENKKQQLVLITDDPQQECDLCFRKFQYQLFILRVCKHRYCYDCMFEKKYQNYCLVNKCYERIDYLEFNNYIIQTRNDCNEQVDKKQNQIQQKQSASQESRIMEFCSKCNTIQWYKLFQIKNCNHKFCNQCLQKTNMRYTTLNCLAFQCREQFKSEDYQNYIKQLQEESKSEQFQSQRKNIQIKLSLFKCDNCLIDRDEKENYILNCGHSVCQICIVKDYFLFECCQSSSKDQEYVNFRKNIIVNCKGCQNNFPLKNLYILPCKHEFCCICCQNIMQRKPYKCLEKLCERNLVYTISLNKFISDQIAEQKKESEQIIDSYKISNQKEEEPTIDNKLENQSKNKSHHIVIHEEEKLIEQNSTQSFTLQENIKTEEEKSVSVQNSVKLLQDFKQHKQDNPKQQEECIQKQKDTQVSNEQNLILNQNQKKQNKQPFFEADKVSQMDEDEIIFNKQLDEIKFADEMESEFQTGFCTNCYQQFSLFNRKQEVNCRSHEIGVCCTLTKFRNCPQCEQTKTTNKMRIKQSLILPTNPLEIEKIFETTLPKTALTNYWHQPNEQTYQSPSEKFQNFDRLRYTESSAAKRNVTTDTINKRVLESQKQIDDKYKLRNDLTLQRYQPQPQASSYYPVKFDRYNYGRPDPDQKLVLNSNNFAQIHRNPTYSQKRYI</sequence>
<dbReference type="InterPro" id="IPR017907">
    <property type="entry name" value="Znf_RING_CS"/>
</dbReference>
<evidence type="ECO:0000256" key="2">
    <source>
        <dbReference type="ARBA" id="ARBA00022771"/>
    </source>
</evidence>
<dbReference type="AlphaFoldDB" id="A0A8S1YJX5"/>
<reference evidence="5" key="1">
    <citation type="submission" date="2021-01" db="EMBL/GenBank/DDBJ databases">
        <authorList>
            <consortium name="Genoscope - CEA"/>
            <person name="William W."/>
        </authorList>
    </citation>
    <scope>NUCLEOTIDE SEQUENCE</scope>
</reference>
<dbReference type="InterPro" id="IPR001841">
    <property type="entry name" value="Znf_RING"/>
</dbReference>
<evidence type="ECO:0000259" key="4">
    <source>
        <dbReference type="SMART" id="SM00184"/>
    </source>
</evidence>
<comment type="caution">
    <text evidence="5">The sequence shown here is derived from an EMBL/GenBank/DDBJ whole genome shotgun (WGS) entry which is preliminary data.</text>
</comment>
<evidence type="ECO:0000256" key="1">
    <source>
        <dbReference type="ARBA" id="ARBA00022723"/>
    </source>
</evidence>
<accession>A0A8S1YJX5</accession>
<evidence type="ECO:0000313" key="5">
    <source>
        <dbReference type="EMBL" id="CAD8213721.1"/>
    </source>
</evidence>
<evidence type="ECO:0000256" key="3">
    <source>
        <dbReference type="ARBA" id="ARBA00022833"/>
    </source>
</evidence>
<keyword evidence="1" id="KW-0479">Metal-binding</keyword>
<dbReference type="PROSITE" id="PS00518">
    <property type="entry name" value="ZF_RING_1"/>
    <property type="match status" value="4"/>
</dbReference>
<proteinExistence type="predicted"/>
<feature type="domain" description="RING-type" evidence="4">
    <location>
        <begin position="506"/>
        <end position="546"/>
    </location>
</feature>
<dbReference type="GO" id="GO:0008270">
    <property type="term" value="F:zinc ion binding"/>
    <property type="evidence" value="ECO:0007669"/>
    <property type="project" value="UniProtKB-KW"/>
</dbReference>
<feature type="domain" description="RING-type" evidence="4">
    <location>
        <begin position="366"/>
        <end position="409"/>
    </location>
</feature>
<feature type="domain" description="RING-type" evidence="4">
    <location>
        <begin position="183"/>
        <end position="215"/>
    </location>
</feature>